<accession>A0A9D4XJM7</accession>
<dbReference type="AlphaFoldDB" id="A0A9D4XJM7"/>
<dbReference type="Gramene" id="Psat04G0391100-T1">
    <property type="protein sequence ID" value="KAI5419926.1"/>
    <property type="gene ID" value="KIW84_043911"/>
</dbReference>
<name>A0A9D4XJM7_PEA</name>
<gene>
    <name evidence="1" type="ORF">KIW84_043911</name>
</gene>
<protein>
    <submittedName>
        <fullName evidence="1">Uncharacterized protein</fullName>
    </submittedName>
</protein>
<comment type="caution">
    <text evidence="1">The sequence shown here is derived from an EMBL/GenBank/DDBJ whole genome shotgun (WGS) entry which is preliminary data.</text>
</comment>
<evidence type="ECO:0000313" key="2">
    <source>
        <dbReference type="Proteomes" id="UP001058974"/>
    </source>
</evidence>
<organism evidence="1 2">
    <name type="scientific">Pisum sativum</name>
    <name type="common">Garden pea</name>
    <name type="synonym">Lathyrus oleraceus</name>
    <dbReference type="NCBI Taxonomy" id="3888"/>
    <lineage>
        <taxon>Eukaryota</taxon>
        <taxon>Viridiplantae</taxon>
        <taxon>Streptophyta</taxon>
        <taxon>Embryophyta</taxon>
        <taxon>Tracheophyta</taxon>
        <taxon>Spermatophyta</taxon>
        <taxon>Magnoliopsida</taxon>
        <taxon>eudicotyledons</taxon>
        <taxon>Gunneridae</taxon>
        <taxon>Pentapetalae</taxon>
        <taxon>rosids</taxon>
        <taxon>fabids</taxon>
        <taxon>Fabales</taxon>
        <taxon>Fabaceae</taxon>
        <taxon>Papilionoideae</taxon>
        <taxon>50 kb inversion clade</taxon>
        <taxon>NPAAA clade</taxon>
        <taxon>Hologalegina</taxon>
        <taxon>IRL clade</taxon>
        <taxon>Fabeae</taxon>
        <taxon>Lathyrus</taxon>
    </lineage>
</organism>
<proteinExistence type="predicted"/>
<dbReference type="EMBL" id="JAMSHJ010000004">
    <property type="protein sequence ID" value="KAI5419926.1"/>
    <property type="molecule type" value="Genomic_DNA"/>
</dbReference>
<evidence type="ECO:0000313" key="1">
    <source>
        <dbReference type="EMBL" id="KAI5419926.1"/>
    </source>
</evidence>
<keyword evidence="2" id="KW-1185">Reference proteome</keyword>
<sequence>MTMKGNLKPLSPSLSPRKYLKPGALAKLRDSNKIKSNKKLRNQMNLLDLSQLSPITQNSSLPPQDLDNVVPCFDPTFINRPRCLGRKKLWAVTPIFTEPVDSRRVYQGGFHGESHSPSILYGEIPSEFSHLELQVVAFAVK</sequence>
<reference evidence="1 2" key="1">
    <citation type="journal article" date="2022" name="Nat. Genet.">
        <title>Improved pea reference genome and pan-genome highlight genomic features and evolutionary characteristics.</title>
        <authorList>
            <person name="Yang T."/>
            <person name="Liu R."/>
            <person name="Luo Y."/>
            <person name="Hu S."/>
            <person name="Wang D."/>
            <person name="Wang C."/>
            <person name="Pandey M.K."/>
            <person name="Ge S."/>
            <person name="Xu Q."/>
            <person name="Li N."/>
            <person name="Li G."/>
            <person name="Huang Y."/>
            <person name="Saxena R.K."/>
            <person name="Ji Y."/>
            <person name="Li M."/>
            <person name="Yan X."/>
            <person name="He Y."/>
            <person name="Liu Y."/>
            <person name="Wang X."/>
            <person name="Xiang C."/>
            <person name="Varshney R.K."/>
            <person name="Ding H."/>
            <person name="Gao S."/>
            <person name="Zong X."/>
        </authorList>
    </citation>
    <scope>NUCLEOTIDE SEQUENCE [LARGE SCALE GENOMIC DNA]</scope>
    <source>
        <strain evidence="1 2">cv. Zhongwan 6</strain>
    </source>
</reference>
<dbReference type="Proteomes" id="UP001058974">
    <property type="component" value="Chromosome 4"/>
</dbReference>
<dbReference type="PANTHER" id="PTHR35495">
    <property type="entry name" value="OS06G0679600 PROTEIN"/>
    <property type="match status" value="1"/>
</dbReference>
<dbReference type="PANTHER" id="PTHR35495:SF2">
    <property type="match status" value="1"/>
</dbReference>